<evidence type="ECO:0000256" key="10">
    <source>
        <dbReference type="ARBA" id="ARBA00023242"/>
    </source>
</evidence>
<dbReference type="Pfam" id="PF00168">
    <property type="entry name" value="C2"/>
    <property type="match status" value="1"/>
</dbReference>
<dbReference type="GO" id="GO:0046872">
    <property type="term" value="F:metal ion binding"/>
    <property type="evidence" value="ECO:0007669"/>
    <property type="project" value="UniProtKB-KW"/>
</dbReference>
<dbReference type="KEGG" id="egt:105966055"/>
<dbReference type="InterPro" id="IPR000008">
    <property type="entry name" value="C2_dom"/>
</dbReference>
<evidence type="ECO:0000256" key="9">
    <source>
        <dbReference type="ARBA" id="ARBA00023136"/>
    </source>
</evidence>
<accession>A0A022QQ67</accession>
<dbReference type="OMA" id="ESSCVWR"/>
<dbReference type="InterPro" id="IPR044562">
    <property type="entry name" value="CAR1-11"/>
</dbReference>
<evidence type="ECO:0000256" key="6">
    <source>
        <dbReference type="ARBA" id="ARBA00022723"/>
    </source>
</evidence>
<dbReference type="InterPro" id="IPR035892">
    <property type="entry name" value="C2_domain_sf"/>
</dbReference>
<evidence type="ECO:0000256" key="1">
    <source>
        <dbReference type="ARBA" id="ARBA00004123"/>
    </source>
</evidence>
<dbReference type="PROSITE" id="PS50004">
    <property type="entry name" value="C2"/>
    <property type="match status" value="1"/>
</dbReference>
<evidence type="ECO:0000256" key="5">
    <source>
        <dbReference type="ARBA" id="ARBA00022682"/>
    </source>
</evidence>
<keyword evidence="14" id="KW-1185">Reference proteome</keyword>
<comment type="subcellular location">
    <subcellularLocation>
        <location evidence="2">Cell membrane</location>
    </subcellularLocation>
    <subcellularLocation>
        <location evidence="1">Nucleus</location>
    </subcellularLocation>
</comment>
<evidence type="ECO:0000256" key="3">
    <source>
        <dbReference type="ARBA" id="ARBA00022468"/>
    </source>
</evidence>
<gene>
    <name evidence="13" type="ORF">MIMGU_mgv1a015056mg</name>
</gene>
<reference evidence="13 14" key="1">
    <citation type="journal article" date="2013" name="Proc. Natl. Acad. Sci. U.S.A.">
        <title>Fine-scale variation in meiotic recombination in Mimulus inferred from population shotgun sequencing.</title>
        <authorList>
            <person name="Hellsten U."/>
            <person name="Wright K.M."/>
            <person name="Jenkins J."/>
            <person name="Shu S."/>
            <person name="Yuan Y."/>
            <person name="Wessler S.R."/>
            <person name="Schmutz J."/>
            <person name="Willis J.H."/>
            <person name="Rokhsar D.S."/>
        </authorList>
    </citation>
    <scope>NUCLEOTIDE SEQUENCE [LARGE SCALE GENOMIC DNA]</scope>
    <source>
        <strain evidence="14">cv. DUN x IM62</strain>
    </source>
</reference>
<organism evidence="13 14">
    <name type="scientific">Erythranthe guttata</name>
    <name type="common">Yellow monkey flower</name>
    <name type="synonym">Mimulus guttatus</name>
    <dbReference type="NCBI Taxonomy" id="4155"/>
    <lineage>
        <taxon>Eukaryota</taxon>
        <taxon>Viridiplantae</taxon>
        <taxon>Streptophyta</taxon>
        <taxon>Embryophyta</taxon>
        <taxon>Tracheophyta</taxon>
        <taxon>Spermatophyta</taxon>
        <taxon>Magnoliopsida</taxon>
        <taxon>eudicotyledons</taxon>
        <taxon>Gunneridae</taxon>
        <taxon>Pentapetalae</taxon>
        <taxon>asterids</taxon>
        <taxon>lamiids</taxon>
        <taxon>Lamiales</taxon>
        <taxon>Phrymaceae</taxon>
        <taxon>Erythranthe</taxon>
    </lineage>
</organism>
<evidence type="ECO:0000256" key="2">
    <source>
        <dbReference type="ARBA" id="ARBA00004236"/>
    </source>
</evidence>
<evidence type="ECO:0000256" key="8">
    <source>
        <dbReference type="ARBA" id="ARBA00023121"/>
    </source>
</evidence>
<dbReference type="SMART" id="SM00239">
    <property type="entry name" value="C2"/>
    <property type="match status" value="1"/>
</dbReference>
<name>A0A022QQ67_ERYGU</name>
<evidence type="ECO:0000256" key="4">
    <source>
        <dbReference type="ARBA" id="ARBA00022475"/>
    </source>
</evidence>
<dbReference type="SUPFAM" id="SSF49562">
    <property type="entry name" value="C2 domain (Calcium/lipid-binding domain, CaLB)"/>
    <property type="match status" value="1"/>
</dbReference>
<dbReference type="AlphaFoldDB" id="A0A022QQ67"/>
<evidence type="ECO:0000313" key="13">
    <source>
        <dbReference type="EMBL" id="EYU30081.1"/>
    </source>
</evidence>
<dbReference type="GO" id="GO:0008289">
    <property type="term" value="F:lipid binding"/>
    <property type="evidence" value="ECO:0007669"/>
    <property type="project" value="UniProtKB-KW"/>
</dbReference>
<keyword evidence="6" id="KW-0479">Metal-binding</keyword>
<dbReference type="GO" id="GO:0005886">
    <property type="term" value="C:plasma membrane"/>
    <property type="evidence" value="ECO:0007669"/>
    <property type="project" value="UniProtKB-SubCell"/>
</dbReference>
<sequence>MEALGLLRIRVRRGINLAVRDIRSSDSYVVVKCGSQRVKTKVMEDNCNPLWNEELTIYIMDLIVPIILCVYDEDTFTKDDKMGDAEIDIKPYVKCLKKKGYEGVSDGTKVEKVEPSSDNCLARESFIVCNKGKLIQEMTLRLKNVECGEVEVEIEWINLPGVKGLHEID</sequence>
<dbReference type="PANTHER" id="PTHR45933">
    <property type="entry name" value="PROTEIN C2-DOMAIN ABA-RELATED 4"/>
    <property type="match status" value="1"/>
</dbReference>
<keyword evidence="8" id="KW-0446">Lipid-binding</keyword>
<keyword evidence="7" id="KW-0106">Calcium</keyword>
<dbReference type="GO" id="GO:0009738">
    <property type="term" value="P:abscisic acid-activated signaling pathway"/>
    <property type="evidence" value="ECO:0007669"/>
    <property type="project" value="UniProtKB-KW"/>
</dbReference>
<proteinExistence type="inferred from homology"/>
<keyword evidence="4" id="KW-1003">Cell membrane</keyword>
<dbReference type="eggNOG" id="KOG1030">
    <property type="taxonomic scope" value="Eukaryota"/>
</dbReference>
<evidence type="ECO:0000259" key="12">
    <source>
        <dbReference type="PROSITE" id="PS50004"/>
    </source>
</evidence>
<dbReference type="PhylomeDB" id="A0A022QQ67"/>
<protein>
    <recommendedName>
        <fullName evidence="12">C2 domain-containing protein</fullName>
    </recommendedName>
</protein>
<dbReference type="Proteomes" id="UP000030748">
    <property type="component" value="Unassembled WGS sequence"/>
</dbReference>
<dbReference type="Gene3D" id="2.60.40.150">
    <property type="entry name" value="C2 domain"/>
    <property type="match status" value="1"/>
</dbReference>
<dbReference type="PANTHER" id="PTHR45933:SF12">
    <property type="entry name" value="PROTEIN C2-DOMAIN ABA-RELATED 9"/>
    <property type="match status" value="1"/>
</dbReference>
<evidence type="ECO:0000313" key="14">
    <source>
        <dbReference type="Proteomes" id="UP000030748"/>
    </source>
</evidence>
<feature type="domain" description="C2" evidence="12">
    <location>
        <begin position="1"/>
        <end position="105"/>
    </location>
</feature>
<keyword evidence="10" id="KW-0539">Nucleus</keyword>
<dbReference type="GO" id="GO:0005096">
    <property type="term" value="F:GTPase activator activity"/>
    <property type="evidence" value="ECO:0007669"/>
    <property type="project" value="UniProtKB-KW"/>
</dbReference>
<evidence type="ECO:0000256" key="7">
    <source>
        <dbReference type="ARBA" id="ARBA00022837"/>
    </source>
</evidence>
<evidence type="ECO:0000256" key="11">
    <source>
        <dbReference type="ARBA" id="ARBA00024037"/>
    </source>
</evidence>
<keyword evidence="5" id="KW-0938">Abscisic acid signaling pathway</keyword>
<dbReference type="EMBL" id="KI631110">
    <property type="protein sequence ID" value="EYU30081.1"/>
    <property type="molecule type" value="Genomic_DNA"/>
</dbReference>
<comment type="similarity">
    <text evidence="11">Belongs to the plant CAR protein family.</text>
</comment>
<keyword evidence="9" id="KW-0472">Membrane</keyword>
<dbReference type="GO" id="GO:0005634">
    <property type="term" value="C:nucleus"/>
    <property type="evidence" value="ECO:0007669"/>
    <property type="project" value="UniProtKB-SubCell"/>
</dbReference>
<dbReference type="OrthoDB" id="73919at2759"/>
<keyword evidence="3" id="KW-0343">GTPase activation</keyword>